<dbReference type="EMBL" id="DRLD01000365">
    <property type="protein sequence ID" value="HED11593.1"/>
    <property type="molecule type" value="Genomic_DNA"/>
</dbReference>
<feature type="non-terminal residue" evidence="3">
    <location>
        <position position="97"/>
    </location>
</feature>
<organism evidence="3">
    <name type="scientific">Caldithrix abyssi</name>
    <dbReference type="NCBI Taxonomy" id="187145"/>
    <lineage>
        <taxon>Bacteria</taxon>
        <taxon>Pseudomonadati</taxon>
        <taxon>Calditrichota</taxon>
        <taxon>Calditrichia</taxon>
        <taxon>Calditrichales</taxon>
        <taxon>Calditrichaceae</taxon>
        <taxon>Caldithrix</taxon>
    </lineage>
</organism>
<dbReference type="AlphaFoldDB" id="A0A7V1PVA1"/>
<accession>A0A7V1PVA1</accession>
<comment type="caution">
    <text evidence="3">The sequence shown here is derived from an EMBL/GenBank/DDBJ whole genome shotgun (WGS) entry which is preliminary data.</text>
</comment>
<evidence type="ECO:0000256" key="1">
    <source>
        <dbReference type="SAM" id="MobiDB-lite"/>
    </source>
</evidence>
<gene>
    <name evidence="3" type="ORF">ENJ10_12955</name>
</gene>
<feature type="signal peptide" evidence="2">
    <location>
        <begin position="1"/>
        <end position="19"/>
    </location>
</feature>
<dbReference type="PROSITE" id="PS51257">
    <property type="entry name" value="PROKAR_LIPOPROTEIN"/>
    <property type="match status" value="1"/>
</dbReference>
<evidence type="ECO:0000313" key="3">
    <source>
        <dbReference type="EMBL" id="HED11593.1"/>
    </source>
</evidence>
<feature type="region of interest" description="Disordered" evidence="1">
    <location>
        <begin position="52"/>
        <end position="75"/>
    </location>
</feature>
<reference evidence="3" key="1">
    <citation type="journal article" date="2020" name="mSystems">
        <title>Genome- and Community-Level Interaction Insights into Carbon Utilization and Element Cycling Functions of Hydrothermarchaeota in Hydrothermal Sediment.</title>
        <authorList>
            <person name="Zhou Z."/>
            <person name="Liu Y."/>
            <person name="Xu W."/>
            <person name="Pan J."/>
            <person name="Luo Z.H."/>
            <person name="Li M."/>
        </authorList>
    </citation>
    <scope>NUCLEOTIDE SEQUENCE [LARGE SCALE GENOMIC DNA]</scope>
    <source>
        <strain evidence="3">HyVt-456</strain>
    </source>
</reference>
<proteinExistence type="predicted"/>
<protein>
    <submittedName>
        <fullName evidence="3">Uncharacterized protein</fullName>
    </submittedName>
</protein>
<evidence type="ECO:0000256" key="2">
    <source>
        <dbReference type="SAM" id="SignalP"/>
    </source>
</evidence>
<sequence length="97" mass="10686">MFSLRILLAGLMAAIIVSCQQDSPLQPDKTAENIDAYVENLQYNSEQLLNVQPTGESSQERSVQAADTTTESGNTQSVTCIRTTYDLKQNFDDIAIL</sequence>
<keyword evidence="2" id="KW-0732">Signal</keyword>
<feature type="chain" id="PRO_5031400823" evidence="2">
    <location>
        <begin position="20"/>
        <end position="97"/>
    </location>
</feature>
<name>A0A7V1PVA1_CALAY</name>
<dbReference type="Proteomes" id="UP000886005">
    <property type="component" value="Unassembled WGS sequence"/>
</dbReference>